<reference evidence="2 3" key="1">
    <citation type="submission" date="2023-02" db="EMBL/GenBank/DDBJ databases">
        <title>Whole genome sequenc of Paracoccus marcusii MBLB0836.</title>
        <authorList>
            <person name="Seo M.-J."/>
            <person name="Cho E.-S."/>
            <person name="Hwang C.Y."/>
        </authorList>
    </citation>
    <scope>NUCLEOTIDE SEQUENCE [LARGE SCALE GENOMIC DNA]</scope>
    <source>
        <strain evidence="2 3">MBLB0836</strain>
    </source>
</reference>
<keyword evidence="3" id="KW-1185">Reference proteome</keyword>
<feature type="region of interest" description="Disordered" evidence="1">
    <location>
        <begin position="48"/>
        <end position="79"/>
    </location>
</feature>
<proteinExistence type="predicted"/>
<gene>
    <name evidence="2" type="ORF">PRL19_06425</name>
</gene>
<accession>A0ABY7UVH4</accession>
<dbReference type="Proteomes" id="UP001216899">
    <property type="component" value="Chromosome"/>
</dbReference>
<dbReference type="EMBL" id="CP117466">
    <property type="protein sequence ID" value="WDA13887.1"/>
    <property type="molecule type" value="Genomic_DNA"/>
</dbReference>
<organism evidence="2 3">
    <name type="scientific">Paracoccus marcusii</name>
    <dbReference type="NCBI Taxonomy" id="59779"/>
    <lineage>
        <taxon>Bacteria</taxon>
        <taxon>Pseudomonadati</taxon>
        <taxon>Pseudomonadota</taxon>
        <taxon>Alphaproteobacteria</taxon>
        <taxon>Rhodobacterales</taxon>
        <taxon>Paracoccaceae</taxon>
        <taxon>Paracoccus</taxon>
    </lineage>
</organism>
<feature type="compositionally biased region" description="Basic and acidic residues" evidence="1">
    <location>
        <begin position="56"/>
        <end position="79"/>
    </location>
</feature>
<name>A0ABY7UVH4_9RHOB</name>
<evidence type="ECO:0000256" key="1">
    <source>
        <dbReference type="SAM" id="MobiDB-lite"/>
    </source>
</evidence>
<dbReference type="RefSeq" id="WP_273744277.1">
    <property type="nucleotide sequence ID" value="NZ_CP117466.1"/>
</dbReference>
<evidence type="ECO:0000313" key="3">
    <source>
        <dbReference type="Proteomes" id="UP001216899"/>
    </source>
</evidence>
<evidence type="ECO:0000313" key="2">
    <source>
        <dbReference type="EMBL" id="WDA13887.1"/>
    </source>
</evidence>
<protein>
    <submittedName>
        <fullName evidence="2">Uncharacterized protein</fullName>
    </submittedName>
</protein>
<sequence length="79" mass="8950">MTFRLSMSDKDWEIIDTALTAYSHNAVYRDLRDKLDMQVAMVRALDGATRSAKVAGHRDARDDRARTPAGPRQDRRSTA</sequence>